<dbReference type="Gene3D" id="3.40.30.10">
    <property type="entry name" value="Glutaredoxin"/>
    <property type="match status" value="2"/>
</dbReference>
<dbReference type="PROSITE" id="PS51352">
    <property type="entry name" value="THIOREDOXIN_2"/>
    <property type="match status" value="1"/>
</dbReference>
<sequence>MVHNPVVVAALSAALLAPLAAGMYSSNSPVIQLTSKNFAEKVLKSNHASVVEFYAPWCGHCKNLKPAYEKAAENMKGLAQVAAIDCDEDANKRTCSEYGIQGFPTIKVFKPGKSGKPSIQDYQGPRTAKGIVDYLIEQIPNHVTRVNSKTVDGFLKEKNETAKAILFTTKGVATPLFKALAVDFLGSVAFAQVRDKETEVLQLFGVEKFPTFLVLPGGTAEGVIYDGEMKKEGMAKFVSKFAGAAAGKSAAKDEKTAESSTSSTSSAPPPRPTFDSTIPEAPSLEGFAATCGNKICVLVVTPDGTPALTAQEKTNFYVNHVKQTFPFFQVQGSKLSPEFLKGFGLTVSDKVQVRALSAKRGWYVEYDGDSTSEEDMKAWIDRVKMGEIRKQKIPPFEKEEAVTPPEPVKEAPKEEEPVKEAPKHEEL</sequence>
<proteinExistence type="inferred from homology"/>
<dbReference type="InterPro" id="IPR017937">
    <property type="entry name" value="Thioredoxin_CS"/>
</dbReference>
<evidence type="ECO:0000256" key="7">
    <source>
        <dbReference type="ARBA" id="ARBA00022824"/>
    </source>
</evidence>
<comment type="catalytic activity">
    <reaction evidence="1">
        <text>Catalyzes the rearrangement of -S-S- bonds in proteins.</text>
        <dbReference type="EC" id="5.3.4.1"/>
    </reaction>
</comment>
<dbReference type="SUPFAM" id="SSF52833">
    <property type="entry name" value="Thioredoxin-like"/>
    <property type="match status" value="2"/>
</dbReference>
<comment type="caution">
    <text evidence="15">The sequence shown here is derived from an EMBL/GenBank/DDBJ whole genome shotgun (WGS) entry which is preliminary data.</text>
</comment>
<dbReference type="PANTHER" id="PTHR45815">
    <property type="entry name" value="PROTEIN DISULFIDE-ISOMERASE A6"/>
    <property type="match status" value="1"/>
</dbReference>
<evidence type="ECO:0000256" key="3">
    <source>
        <dbReference type="ARBA" id="ARBA00006347"/>
    </source>
</evidence>
<dbReference type="EC" id="5.3.4.1" evidence="4"/>
<dbReference type="GO" id="GO:0005788">
    <property type="term" value="C:endoplasmic reticulum lumen"/>
    <property type="evidence" value="ECO:0007669"/>
    <property type="project" value="UniProtKB-SubCell"/>
</dbReference>
<keyword evidence="10" id="KW-0676">Redox-active center</keyword>
<comment type="similarity">
    <text evidence="3 11">Belongs to the protein disulfide isomerase family.</text>
</comment>
<evidence type="ECO:0000256" key="5">
    <source>
        <dbReference type="ARBA" id="ARBA00022729"/>
    </source>
</evidence>
<dbReference type="Pfam" id="PF00085">
    <property type="entry name" value="Thioredoxin"/>
    <property type="match status" value="1"/>
</dbReference>
<dbReference type="Pfam" id="PF24541">
    <property type="entry name" value="Thioredox_PDIA6_C"/>
    <property type="match status" value="1"/>
</dbReference>
<dbReference type="NCBIfam" id="TIGR01126">
    <property type="entry name" value="pdi_dom"/>
    <property type="match status" value="1"/>
</dbReference>
<evidence type="ECO:0000256" key="2">
    <source>
        <dbReference type="ARBA" id="ARBA00004319"/>
    </source>
</evidence>
<dbReference type="GO" id="GO:0015035">
    <property type="term" value="F:protein-disulfide reductase activity"/>
    <property type="evidence" value="ECO:0007669"/>
    <property type="project" value="TreeGrafter"/>
</dbReference>
<reference evidence="15 16" key="1">
    <citation type="submission" date="2019-10" db="EMBL/GenBank/DDBJ databases">
        <authorList>
            <person name="Palmer J.M."/>
        </authorList>
    </citation>
    <scope>NUCLEOTIDE SEQUENCE [LARGE SCALE GENOMIC DNA]</scope>
    <source>
        <strain evidence="15 16">TWF730</strain>
    </source>
</reference>
<dbReference type="InterPro" id="IPR057305">
    <property type="entry name" value="Thioredox_PDIA6_C"/>
</dbReference>
<dbReference type="PRINTS" id="PR00421">
    <property type="entry name" value="THIOREDOXIN"/>
</dbReference>
<dbReference type="Proteomes" id="UP001373714">
    <property type="component" value="Unassembled WGS sequence"/>
</dbReference>
<keyword evidence="16" id="KW-1185">Reference proteome</keyword>
<keyword evidence="5 13" id="KW-0732">Signal</keyword>
<organism evidence="15 16">
    <name type="scientific">Orbilia blumenaviensis</name>
    <dbReference type="NCBI Taxonomy" id="1796055"/>
    <lineage>
        <taxon>Eukaryota</taxon>
        <taxon>Fungi</taxon>
        <taxon>Dikarya</taxon>
        <taxon>Ascomycota</taxon>
        <taxon>Pezizomycotina</taxon>
        <taxon>Orbiliomycetes</taxon>
        <taxon>Orbiliales</taxon>
        <taxon>Orbiliaceae</taxon>
        <taxon>Orbilia</taxon>
    </lineage>
</organism>
<keyword evidence="6" id="KW-0677">Repeat</keyword>
<evidence type="ECO:0000256" key="13">
    <source>
        <dbReference type="SAM" id="SignalP"/>
    </source>
</evidence>
<evidence type="ECO:0000256" key="6">
    <source>
        <dbReference type="ARBA" id="ARBA00022737"/>
    </source>
</evidence>
<evidence type="ECO:0000256" key="11">
    <source>
        <dbReference type="RuleBase" id="RU004208"/>
    </source>
</evidence>
<dbReference type="InterPro" id="IPR005788">
    <property type="entry name" value="PDI_thioredoxin-like_dom"/>
</dbReference>
<feature type="region of interest" description="Disordered" evidence="12">
    <location>
        <begin position="252"/>
        <end position="279"/>
    </location>
</feature>
<evidence type="ECO:0000256" key="9">
    <source>
        <dbReference type="ARBA" id="ARBA00023235"/>
    </source>
</evidence>
<evidence type="ECO:0000256" key="12">
    <source>
        <dbReference type="SAM" id="MobiDB-lite"/>
    </source>
</evidence>
<comment type="subcellular location">
    <subcellularLocation>
        <location evidence="2">Endoplasmic reticulum lumen</location>
    </subcellularLocation>
</comment>
<evidence type="ECO:0000256" key="10">
    <source>
        <dbReference type="ARBA" id="ARBA00023284"/>
    </source>
</evidence>
<dbReference type="PANTHER" id="PTHR45815:SF3">
    <property type="entry name" value="PROTEIN DISULFIDE-ISOMERASE A6"/>
    <property type="match status" value="1"/>
</dbReference>
<dbReference type="InterPro" id="IPR013766">
    <property type="entry name" value="Thioredoxin_domain"/>
</dbReference>
<name>A0AAV9VCU7_9PEZI</name>
<feature type="domain" description="Thioredoxin" evidence="14">
    <location>
        <begin position="11"/>
        <end position="141"/>
    </location>
</feature>
<evidence type="ECO:0000256" key="1">
    <source>
        <dbReference type="ARBA" id="ARBA00001182"/>
    </source>
</evidence>
<evidence type="ECO:0000256" key="4">
    <source>
        <dbReference type="ARBA" id="ARBA00012723"/>
    </source>
</evidence>
<feature type="chain" id="PRO_5043597623" description="protein disulfide-isomerase" evidence="13">
    <location>
        <begin position="23"/>
        <end position="427"/>
    </location>
</feature>
<feature type="signal peptide" evidence="13">
    <location>
        <begin position="1"/>
        <end position="22"/>
    </location>
</feature>
<dbReference type="EMBL" id="JAVHNS010000004">
    <property type="protein sequence ID" value="KAK6358522.1"/>
    <property type="molecule type" value="Genomic_DNA"/>
</dbReference>
<evidence type="ECO:0000313" key="15">
    <source>
        <dbReference type="EMBL" id="KAK6358522.1"/>
    </source>
</evidence>
<feature type="region of interest" description="Disordered" evidence="12">
    <location>
        <begin position="391"/>
        <end position="427"/>
    </location>
</feature>
<evidence type="ECO:0000313" key="16">
    <source>
        <dbReference type="Proteomes" id="UP001373714"/>
    </source>
</evidence>
<dbReference type="PROSITE" id="PS00194">
    <property type="entry name" value="THIOREDOXIN_1"/>
    <property type="match status" value="1"/>
</dbReference>
<keyword evidence="7" id="KW-0256">Endoplasmic reticulum</keyword>
<dbReference type="GO" id="GO:0003756">
    <property type="term" value="F:protein disulfide isomerase activity"/>
    <property type="evidence" value="ECO:0007669"/>
    <property type="project" value="UniProtKB-EC"/>
</dbReference>
<dbReference type="GO" id="GO:0034976">
    <property type="term" value="P:response to endoplasmic reticulum stress"/>
    <property type="evidence" value="ECO:0007669"/>
    <property type="project" value="TreeGrafter"/>
</dbReference>
<protein>
    <recommendedName>
        <fullName evidence="4">protein disulfide-isomerase</fullName>
        <ecNumber evidence="4">5.3.4.1</ecNumber>
    </recommendedName>
</protein>
<dbReference type="InterPro" id="IPR036249">
    <property type="entry name" value="Thioredoxin-like_sf"/>
</dbReference>
<accession>A0AAV9VCU7</accession>
<keyword evidence="8" id="KW-1015">Disulfide bond</keyword>
<dbReference type="CDD" id="cd03002">
    <property type="entry name" value="PDI_a_MPD1_like"/>
    <property type="match status" value="1"/>
</dbReference>
<gene>
    <name evidence="15" type="ORF">TWF730_007852</name>
</gene>
<evidence type="ECO:0000256" key="8">
    <source>
        <dbReference type="ARBA" id="ARBA00023157"/>
    </source>
</evidence>
<keyword evidence="9" id="KW-0413">Isomerase</keyword>
<evidence type="ECO:0000259" key="14">
    <source>
        <dbReference type="PROSITE" id="PS51352"/>
    </source>
</evidence>
<dbReference type="AlphaFoldDB" id="A0AAV9VCU7"/>